<dbReference type="RefSeq" id="WP_235615119.1">
    <property type="nucleotide sequence ID" value="NZ_MARB01000003.1"/>
</dbReference>
<dbReference type="Gene3D" id="2.60.40.1890">
    <property type="entry name" value="PCu(A)C copper chaperone"/>
    <property type="match status" value="1"/>
</dbReference>
<dbReference type="Pfam" id="PF04314">
    <property type="entry name" value="PCuAC"/>
    <property type="match status" value="1"/>
</dbReference>
<dbReference type="SUPFAM" id="SSF110087">
    <property type="entry name" value="DR1885-like metal-binding protein"/>
    <property type="match status" value="1"/>
</dbReference>
<evidence type="ECO:0000313" key="1">
    <source>
        <dbReference type="EMBL" id="ODJ89152.1"/>
    </source>
</evidence>
<organism evidence="1 2">
    <name type="scientific">Candidatus Thiodiazotropha endolucinida</name>
    <dbReference type="NCBI Taxonomy" id="1655433"/>
    <lineage>
        <taxon>Bacteria</taxon>
        <taxon>Pseudomonadati</taxon>
        <taxon>Pseudomonadota</taxon>
        <taxon>Gammaproteobacteria</taxon>
        <taxon>Chromatiales</taxon>
        <taxon>Sedimenticolaceae</taxon>
        <taxon>Candidatus Thiodiazotropha</taxon>
    </lineage>
</organism>
<dbReference type="EMBL" id="MARB01000003">
    <property type="protein sequence ID" value="ODJ89152.1"/>
    <property type="molecule type" value="Genomic_DNA"/>
</dbReference>
<dbReference type="Proteomes" id="UP000094769">
    <property type="component" value="Unassembled WGS sequence"/>
</dbReference>
<protein>
    <recommendedName>
        <fullName evidence="3">Copper chaperone PCu(A)C</fullName>
    </recommendedName>
</protein>
<dbReference type="PANTHER" id="PTHR36302">
    <property type="entry name" value="BLR7088 PROTEIN"/>
    <property type="match status" value="1"/>
</dbReference>
<proteinExistence type="predicted"/>
<dbReference type="InterPro" id="IPR058248">
    <property type="entry name" value="Lxx211020-like"/>
</dbReference>
<reference evidence="1 2" key="1">
    <citation type="submission" date="2016-06" db="EMBL/GenBank/DDBJ databases">
        <title>Genome sequence of endosymbiont of Candidatus Endolucinida thiodiazotropha.</title>
        <authorList>
            <person name="Poehlein A."/>
            <person name="Koenig S."/>
            <person name="Heiden S.E."/>
            <person name="Thuermer A."/>
            <person name="Voget S."/>
            <person name="Daniel R."/>
            <person name="Markert S."/>
            <person name="Gros O."/>
            <person name="Schweder T."/>
        </authorList>
    </citation>
    <scope>NUCLEOTIDE SEQUENCE [LARGE SCALE GENOMIC DNA]</scope>
    <source>
        <strain evidence="1 2">COS</strain>
    </source>
</reference>
<sequence length="192" mass="21228">MSFSSAFESAIYGYFRRRLIEDSDTHEEFSKMSCFKRFSLVGLFLICAGQAAVAGNVADGIMVDDPYVRAVPPGQPNSASFMGLHNMGKEGSALTAASSPAAEVVELHTHTMEEGMMRMRKVEKIDLPVGEMVKLQPGGLHLMLIGLKQKLVQDEKVSLTLTFEDGSSLQVDAPVRKLQMRMKQDGHQRHMH</sequence>
<dbReference type="PANTHER" id="PTHR36302:SF1">
    <property type="entry name" value="COPPER CHAPERONE PCU(A)C"/>
    <property type="match status" value="1"/>
</dbReference>
<dbReference type="InterPro" id="IPR007410">
    <property type="entry name" value="LpqE-like"/>
</dbReference>
<keyword evidence="2" id="KW-1185">Reference proteome</keyword>
<dbReference type="InterPro" id="IPR036182">
    <property type="entry name" value="PCuAC_sf"/>
</dbReference>
<gene>
    <name evidence="1" type="ORF">CODIS_07650</name>
</gene>
<name>A0A7Z0VNW0_9GAMM</name>
<dbReference type="AlphaFoldDB" id="A0A7Z0VNW0"/>
<evidence type="ECO:0000313" key="2">
    <source>
        <dbReference type="Proteomes" id="UP000094769"/>
    </source>
</evidence>
<accession>A0A7Z0VNW0</accession>
<comment type="caution">
    <text evidence="1">The sequence shown here is derived from an EMBL/GenBank/DDBJ whole genome shotgun (WGS) entry which is preliminary data.</text>
</comment>
<evidence type="ECO:0008006" key="3">
    <source>
        <dbReference type="Google" id="ProtNLM"/>
    </source>
</evidence>